<dbReference type="PANTHER" id="PTHR23113">
    <property type="entry name" value="GUANINE NUCLEOTIDE EXCHANGE FACTOR"/>
    <property type="match status" value="1"/>
</dbReference>
<dbReference type="Gene3D" id="1.10.840.10">
    <property type="entry name" value="Ras guanine-nucleotide exchange factors catalytic domain"/>
    <property type="match status" value="1"/>
</dbReference>
<feature type="region of interest" description="Disordered" evidence="3">
    <location>
        <begin position="466"/>
        <end position="500"/>
    </location>
</feature>
<feature type="region of interest" description="Disordered" evidence="3">
    <location>
        <begin position="1"/>
        <end position="23"/>
    </location>
</feature>
<feature type="domain" description="Ras-GEF" evidence="4">
    <location>
        <begin position="919"/>
        <end position="1195"/>
    </location>
</feature>
<feature type="region of interest" description="Disordered" evidence="3">
    <location>
        <begin position="415"/>
        <end position="449"/>
    </location>
</feature>
<dbReference type="Gene3D" id="1.20.870.10">
    <property type="entry name" value="Son of sevenless (SoS) protein Chain: S domain 1"/>
    <property type="match status" value="1"/>
</dbReference>
<organism evidence="6 7">
    <name type="scientific">Dispira parvispora</name>
    <dbReference type="NCBI Taxonomy" id="1520584"/>
    <lineage>
        <taxon>Eukaryota</taxon>
        <taxon>Fungi</taxon>
        <taxon>Fungi incertae sedis</taxon>
        <taxon>Zoopagomycota</taxon>
        <taxon>Kickxellomycotina</taxon>
        <taxon>Dimargaritomycetes</taxon>
        <taxon>Dimargaritales</taxon>
        <taxon>Dimargaritaceae</taxon>
        <taxon>Dispira</taxon>
    </lineage>
</organism>
<dbReference type="Pfam" id="PF00617">
    <property type="entry name" value="RasGEF"/>
    <property type="match status" value="1"/>
</dbReference>
<gene>
    <name evidence="6" type="ORF">IWQ62_000065</name>
</gene>
<dbReference type="Pfam" id="PF00618">
    <property type="entry name" value="RasGEF_N"/>
    <property type="match status" value="1"/>
</dbReference>
<proteinExistence type="predicted"/>
<evidence type="ECO:0000256" key="1">
    <source>
        <dbReference type="ARBA" id="ARBA00022658"/>
    </source>
</evidence>
<evidence type="ECO:0000313" key="6">
    <source>
        <dbReference type="EMBL" id="KAJ1970238.1"/>
    </source>
</evidence>
<dbReference type="InterPro" id="IPR000651">
    <property type="entry name" value="Ras-like_Gua-exchang_fac_N"/>
</dbReference>
<feature type="domain" description="N-terminal Ras-GEF" evidence="5">
    <location>
        <begin position="727"/>
        <end position="858"/>
    </location>
</feature>
<keyword evidence="1 2" id="KW-0344">Guanine-nucleotide releasing factor</keyword>
<dbReference type="InterPro" id="IPR001895">
    <property type="entry name" value="RASGEF_cat_dom"/>
</dbReference>
<comment type="caution">
    <text evidence="6">The sequence shown here is derived from an EMBL/GenBank/DDBJ whole genome shotgun (WGS) entry which is preliminary data.</text>
</comment>
<evidence type="ECO:0000256" key="2">
    <source>
        <dbReference type="PROSITE-ProRule" id="PRU00168"/>
    </source>
</evidence>
<dbReference type="InterPro" id="IPR036964">
    <property type="entry name" value="RASGEF_cat_dom_sf"/>
</dbReference>
<feature type="compositionally biased region" description="Polar residues" evidence="3">
    <location>
        <begin position="1104"/>
        <end position="1121"/>
    </location>
</feature>
<dbReference type="PROSITE" id="PS50009">
    <property type="entry name" value="RASGEF_CAT"/>
    <property type="match status" value="1"/>
</dbReference>
<evidence type="ECO:0008006" key="8">
    <source>
        <dbReference type="Google" id="ProtNLM"/>
    </source>
</evidence>
<dbReference type="GO" id="GO:0007265">
    <property type="term" value="P:Ras protein signal transduction"/>
    <property type="evidence" value="ECO:0007669"/>
    <property type="project" value="TreeGrafter"/>
</dbReference>
<evidence type="ECO:0000256" key="3">
    <source>
        <dbReference type="SAM" id="MobiDB-lite"/>
    </source>
</evidence>
<accession>A0A9W8E6G1</accession>
<dbReference type="SMART" id="SM00229">
    <property type="entry name" value="RasGEFN"/>
    <property type="match status" value="1"/>
</dbReference>
<dbReference type="SUPFAM" id="SSF48366">
    <property type="entry name" value="Ras GEF"/>
    <property type="match status" value="1"/>
</dbReference>
<reference evidence="6" key="1">
    <citation type="submission" date="2022-07" db="EMBL/GenBank/DDBJ databases">
        <title>Phylogenomic reconstructions and comparative analyses of Kickxellomycotina fungi.</title>
        <authorList>
            <person name="Reynolds N.K."/>
            <person name="Stajich J.E."/>
            <person name="Barry K."/>
            <person name="Grigoriev I.V."/>
            <person name="Crous P."/>
            <person name="Smith M.E."/>
        </authorList>
    </citation>
    <scope>NUCLEOTIDE SEQUENCE</scope>
    <source>
        <strain evidence="6">RSA 1196</strain>
    </source>
</reference>
<feature type="region of interest" description="Disordered" evidence="3">
    <location>
        <begin position="1091"/>
        <end position="1124"/>
    </location>
</feature>
<dbReference type="SMART" id="SM00147">
    <property type="entry name" value="RasGEF"/>
    <property type="match status" value="1"/>
</dbReference>
<dbReference type="CDD" id="cd00155">
    <property type="entry name" value="RasGEF"/>
    <property type="match status" value="1"/>
</dbReference>
<dbReference type="OrthoDB" id="28357at2759"/>
<dbReference type="Proteomes" id="UP001150925">
    <property type="component" value="Unassembled WGS sequence"/>
</dbReference>
<dbReference type="GO" id="GO:0005886">
    <property type="term" value="C:plasma membrane"/>
    <property type="evidence" value="ECO:0007669"/>
    <property type="project" value="TreeGrafter"/>
</dbReference>
<evidence type="ECO:0000259" key="5">
    <source>
        <dbReference type="PROSITE" id="PS50212"/>
    </source>
</evidence>
<dbReference type="CDD" id="cd06224">
    <property type="entry name" value="REM"/>
    <property type="match status" value="1"/>
</dbReference>
<feature type="compositionally biased region" description="Low complexity" evidence="3">
    <location>
        <begin position="466"/>
        <end position="492"/>
    </location>
</feature>
<sequence>MTDSSGGTDQGKAPIPPSKPNSTWSEFLREANRLIADFSSFRKQAAVLIWADALSDVMRRLLHAANLLYANSDRLQNQEFRTQRQRAVSSLARLVYLSKLASFAFPPSNVEHRVRRQALHLAQHLQTLVTMLETQNIELGTSGGSQDIQFPDYNQLCKPLPAPTHMRTLDFSDTSPPPLSGEEWSVAVLIRQVLPFKNSFVYLDGEDIVHILEHLSAHIIRTVASSLNSLMKEVPTSLTQSHCADILRTLGWTGQVLCLAEALVDTSDNPHYAIPESQEKPGCGVRPQLPQQFVTSDGRSTAPLLAEKQRLYDAFNQLFKTTEANYPHTNTETIQELMTAVMELLKASEEMFLALKTALQNKDVAKYLSVCFQWQVAHSHSLRHTPLVAMKRQLNQFYHAHLRAVDSTVGISKVPESQVDPANTGSNGPGASRRTTASGTDDSLVEVEPSSSQSFLSPLAIGSLSLQAPSSSAPTSAPAPSPLTITTTTDTTGVPILSTTPTYPSADATVLTPTSNRISSAHSSCSEEVGPITRSRKPSTASVTLGAIPERQKSSYLPGSGESLIDEEPSEKRTGFAAFALPFMRRIRSRPDLIADSHHKRRVDLAAMHSASVLPSPDSPLHPPDSPWSLKNYTVGSNLLAGDTATLPPPTLPEAHRVASEEGATTAQPLMHEGIRVQRQRSLDALTVLSHAPRSTRALSESHSEHMAQRPWYMQYDHVGDEIKVNDQGQIMSATMEALVERLTLHDSLVDSEYISTFLLTFRSFCTPTRFLELVVARFHLPEPQGLTEGEVQRWQQQKLIPARLRVVNLVKTWLESYFFDDEDEECLEPLLQFVTGPLHKCMPAPASRLRQLAAAKQQALATADGSLPARLSKSKNIDRLLAAAYASLPDTPPPSPRLPRSILSSLLDRLPVPLYDIDPVEVARQLTIMDGRLFGAIRPHELIGQEFSKKDESTATNVRAMSARSTRITAWVVVSILTESDVKRRAAALKYFLKVADHLFYLNNLNTLMAVACGLTYSAITRLNLTWKQLAVKYNTLIKSLNQLTDTDRNFAMYRSHLRNQKPPCLPFLGVYLTDLTFTDDGNRTYCRPSDSTCAGSGKEDTQSMSSSPSKVTPTGSERGSVTSITVPVSSPLINFYKHTITVRIIKEIQKFQVPYNLRDVPELQRYLMDDFERTYTRWDESALHQLSLQLEPRKGSIMGPPAAGAPTQTTSHAGTILKSANLFSHTSGPSAAANASQSSLPTLNHLAAGNEGFPRPQYELSRSKSSFALQDSARRGSENQPPLSAEGTSTSSASTFFSSLKRTSGNGTTGSSSVVSSRGLAFGFT</sequence>
<evidence type="ECO:0000259" key="4">
    <source>
        <dbReference type="PROSITE" id="PS50009"/>
    </source>
</evidence>
<dbReference type="PANTHER" id="PTHR23113:SF354">
    <property type="entry name" value="BUD SITE SELECTION PROTEIN 5"/>
    <property type="match status" value="1"/>
</dbReference>
<dbReference type="InterPro" id="IPR023578">
    <property type="entry name" value="Ras_GEF_dom_sf"/>
</dbReference>
<feature type="region of interest" description="Disordered" evidence="3">
    <location>
        <begin position="518"/>
        <end position="543"/>
    </location>
</feature>
<keyword evidence="7" id="KW-1185">Reference proteome</keyword>
<protein>
    <recommendedName>
        <fullName evidence="8">Ras GEF</fullName>
    </recommendedName>
</protein>
<dbReference type="EMBL" id="JANBPY010000002">
    <property type="protein sequence ID" value="KAJ1970238.1"/>
    <property type="molecule type" value="Genomic_DNA"/>
</dbReference>
<dbReference type="GO" id="GO:0005085">
    <property type="term" value="F:guanyl-nucleotide exchange factor activity"/>
    <property type="evidence" value="ECO:0007669"/>
    <property type="project" value="UniProtKB-KW"/>
</dbReference>
<evidence type="ECO:0000313" key="7">
    <source>
        <dbReference type="Proteomes" id="UP001150925"/>
    </source>
</evidence>
<dbReference type="InterPro" id="IPR008937">
    <property type="entry name" value="Ras-like_GEF"/>
</dbReference>
<dbReference type="PROSITE" id="PS50212">
    <property type="entry name" value="RASGEF_NTER"/>
    <property type="match status" value="1"/>
</dbReference>
<name>A0A9W8E6G1_9FUNG</name>
<feature type="region of interest" description="Disordered" evidence="3">
    <location>
        <begin position="1247"/>
        <end position="1294"/>
    </location>
</feature>